<feature type="coiled-coil region" evidence="9">
    <location>
        <begin position="2506"/>
        <end position="2533"/>
    </location>
</feature>
<evidence type="ECO:0000256" key="10">
    <source>
        <dbReference type="SAM" id="MobiDB-lite"/>
    </source>
</evidence>
<comment type="similarity">
    <text evidence="2">Belongs to the nesprin family.</text>
</comment>
<dbReference type="FunFam" id="1.20.58.60:FF:000171">
    <property type="entry name" value="Uncharacterized protein, isoform B"/>
    <property type="match status" value="1"/>
</dbReference>
<dbReference type="GO" id="GO:0034993">
    <property type="term" value="C:meiotic nuclear membrane microtubule tethering complex"/>
    <property type="evidence" value="ECO:0007669"/>
    <property type="project" value="TreeGrafter"/>
</dbReference>
<keyword evidence="6 8" id="KW-0472">Membrane</keyword>
<sequence length="2910" mass="330110">MKVEPITDLSIESEENIEPSTSSDLPRIEPKEDGKKVMHDFLSSEIGTALKERGSTQQAIKCVQDKIVPDSDLETKIEGQTTFKYTEPEERKLSKDRKSKHKKKPKKVQIYESSNVLEPVALGYQEQTLSSDSFSEPTDLGEAHLITEGSHKVDEPELKPENIKTKIEFEKGPVWTEDKVVIPSEPEITSKDKPQHSELCVSNKSKKSSKVLKCPADTKSVTDAELAVETQALGHVSDDEITPQVRESFSAVSELPQKPADHVETVFLIEERKVSGQPVGGEHSPGPSIEHESAMAKLYTPDQDMEPATLEIDVATVTEQFLIDSHKYPVDTAVESDLTYIKEESVTDSGITEKNVTPITTLKESDLILQEPSMETLEPHISYSEHEVELSQCKIPVNVGDISVQLEPRQLSDVISKSMADSDITEKIQDESIAIPGQDLTPITTLEESELFLQEPLTDAQDPNISYSEREMELSECRGPVTAGDISIQLEPSQPSDVISIPVEESMRIKWKKANNVLLERVKNLENACKTTHMSGVLYLASFQEVVTEESIEQKNVHVQHNLKLLKSAVEKKDIVVIQKTIITTVETISTWLETVEYLVYLNRQKTNTSPTQEQIKEYGTLKAEIINIEESVDALEGVLEMTSGICNEDDKIFFCLASLQAHVKAVEEIAQESEEKVVKDLVSWEEFLNGVNNISVMVEQLKQQLEEVVQSEISAQSKLQELEIIETVNCCHKLKTSCLLRTARKLVRDFPGREIPPETYTAHETTKVIEHSVALERERLLQLLSLADDYEQTLKEFSQIVDVADTLVDSPISVISLEHLQEEMQKHRKFFVNLSHCRGILESLEGNLDPETRASHSQLHQTLHCRATAILDKAASRAQQMALAASRWTVLEQGMKEERGWLQVAHQRVPDLQTVNSSDYDQYISLYQSLSSDVAVHHARIVQLLGIAHRLQELVTCVGLEARYDEHLEVILKLQDDVNSNLRRLLAFRETWSAYDLMIDKLEYWMDGAEKDLDIISTRSVSPGGNTRQFWELKAQYEVHNNIHNEAGSTFESAIRIIPVADEMLQRQFYARLEDRWQGVAGRINQIQTSIIQNLSSQEVPFSDKLSLLEQELQEVKATIDDIHGVIKNEEELNLYIERLQVLHERVEHIQDELGRLGLLSATESEKVGALLYTARQLDAQVSEELEGSLVLREKLRAIQKGLARVKRNHGRASSVLDQCEASEKLGSDIVEQAVINCQAVAEELVSHWQDLMTLRQLLHTLPMCLRLTVSPVKVEREISQLQDQHTALETRCERLLSLLRARLALWRRFERKLEMVQQSVQEADYMMELLTVQGSVDYDRLLKATERLEGLYGSLDQREDLLDELRAAAEPLTSSCDSEVSQKIEAAVQEAVTAWNDTCQSLLDLCNRYQDAVRLWKQYREASEAVKAWADQQLDSVAQFKPDEALQQVKVCEETLAAHKSRLGELKGLVAQIAKDVGLEAGGLLEAEVDALGKRLEDVRETLATLADVAETKAASKDLCTDDLLQTKSYLSSVQQSLTSVEESNEKDIENQLGALRSHLLTLGKTEGQLQVLKEKSIELAPAKPETSVVEILQLWQQVFRETFQQYHRLSARLVKSQDGAAALRLWQEYLLHVQSFLSGSIPEDYHSLTEHQHLCEVHQNLLTSQQSVLLSKSDDPDGNLGRGLVELSVAEQFNSLTNLHNETLARIMERHGEVRERLTSWDRYRQDQARLLCWLRDTERERGRLQLRYIHARRVPKVLRRIEFLLDKVPNGESQAESLQEQQSKLLNFCDDALATSIRMEHAAITQRISNLQAGLETWKGFLERVASLTSTFEDQVNHIENVFKEIHAAVTESDVLPLSRTGMQNRLENLRLLRSRLVELTRDLEELGVTQEQLKECVNPVDMKTMNQKVWILWQGQGDLDHHLAVLCHQLEEKLAMRTMFDNRQSRFLVWVSDVELRVDQGSAAGDAEEVLRRLETELQSEISLKNREVDWLLHTGSELAQACTGETEIEERKEIESKVQQVCDVWDQLQNLRKSRANKLHDILQTMSQLETRIAELRAWLCQVEAQLIKPLVFEACSKEVVESRIQEHEELQKTIEKQSGHIADVLNLCELLLSDTESCKTSVNTESITVATEALEKRWKNVCGLAAEKRRRILAIWTLLQDLLKQCQEHQVWLDYQEQVLKDIDSRREQKSQEEIQDLISKVEASLKDIESRGPALQIVDQTYTKLVKDSGLELENLQQLTSAIRSMLLRWHQLTPTAVAIIQKLHEELQVYRDFVTAHGKAIVSLTQVDVRLTQIQHLATPEQVAMPRERLQEIEQLELELEANSGLLRNADELGLVVMERSRPDEVPAIQEMIDEYQLLWKDITARIVMLKARYQDEVQKKELDEVDECVQVETLKFEQDSAVQVDTLPPLTKLTSRDAYLYELETAIQECAANLDSLEDALSSPAPQEVSTGHSSSPHMSKLMATCQSSVELINHLSMLLIEESHVSEEYARAREVRDLSARYEQLLSQARAREQRMREARSSIAEAYYFICEHESARLTCPLCSHKNWQQLDNDLWRLEQWLQFAEGTQSGQTAPPTNIEQLEDTIQDHREFFMDLESHRNIVVALNIVGTHLADHTEDVERAGQLRTRLVTTNSRWDAVCRAAAAWQTQLQTALMENHEFHQIIEELVAWLEKTENVIRQAEPVDLADEIEVIEAKYNKFRELRSDLERCEPRVMSLQEAADQLLRKSEGPEGASSTWSRLTDLRLKLQSLRRLTGVYILKLGAVLGRNTSELGMSIATAATSGRSTAATSLMSLSQELLDQAAPGQFEGSVHSEKQHTNDSRGNEPDDVDTTVLARGYRFLGRVVRASLPIQALMLLLLGVAALVPTGEEDYSCILSNNFARSLEPMLRYPNGPPPT</sequence>
<evidence type="ECO:0000256" key="5">
    <source>
        <dbReference type="ARBA" id="ARBA00022989"/>
    </source>
</evidence>
<dbReference type="GO" id="GO:0005640">
    <property type="term" value="C:nuclear outer membrane"/>
    <property type="evidence" value="ECO:0007669"/>
    <property type="project" value="TreeGrafter"/>
</dbReference>
<dbReference type="GO" id="GO:0005737">
    <property type="term" value="C:cytoplasm"/>
    <property type="evidence" value="ECO:0007669"/>
    <property type="project" value="TreeGrafter"/>
</dbReference>
<dbReference type="PANTHER" id="PTHR47535:SF10">
    <property type="entry name" value="MUSCLE-SPECIFIC PROTEIN 300 KDA"/>
    <property type="match status" value="1"/>
</dbReference>
<feature type="region of interest" description="Disordered" evidence="10">
    <location>
        <begin position="76"/>
        <end position="110"/>
    </location>
</feature>
<evidence type="ECO:0000256" key="4">
    <source>
        <dbReference type="ARBA" id="ARBA00022737"/>
    </source>
</evidence>
<feature type="domain" description="KASH" evidence="11">
    <location>
        <begin position="2851"/>
        <end position="2910"/>
    </location>
</feature>
<reference evidence="12 13" key="1">
    <citation type="journal article" date="2014" name="Nat. Commun.">
        <title>Molecular traces of alternative social organization in a termite genome.</title>
        <authorList>
            <person name="Terrapon N."/>
            <person name="Li C."/>
            <person name="Robertson H.M."/>
            <person name="Ji L."/>
            <person name="Meng X."/>
            <person name="Booth W."/>
            <person name="Chen Z."/>
            <person name="Childers C.P."/>
            <person name="Glastad K.M."/>
            <person name="Gokhale K."/>
            <person name="Gowin J."/>
            <person name="Gronenberg W."/>
            <person name="Hermansen R.A."/>
            <person name="Hu H."/>
            <person name="Hunt B.G."/>
            <person name="Huylmans A.K."/>
            <person name="Khalil S.M."/>
            <person name="Mitchell R.D."/>
            <person name="Munoz-Torres M.C."/>
            <person name="Mustard J.A."/>
            <person name="Pan H."/>
            <person name="Reese J.T."/>
            <person name="Scharf M.E."/>
            <person name="Sun F."/>
            <person name="Vogel H."/>
            <person name="Xiao J."/>
            <person name="Yang W."/>
            <person name="Yang Z."/>
            <person name="Yang Z."/>
            <person name="Zhou J."/>
            <person name="Zhu J."/>
            <person name="Brent C.S."/>
            <person name="Elsik C.G."/>
            <person name="Goodisman M.A."/>
            <person name="Liberles D.A."/>
            <person name="Roe R.M."/>
            <person name="Vargo E.L."/>
            <person name="Vilcinskas A."/>
            <person name="Wang J."/>
            <person name="Bornberg-Bauer E."/>
            <person name="Korb J."/>
            <person name="Zhang G."/>
            <person name="Liebig J."/>
        </authorList>
    </citation>
    <scope>NUCLEOTIDE SEQUENCE [LARGE SCALE GENOMIC DNA]</scope>
    <source>
        <tissue evidence="12">Whole organism</tissue>
    </source>
</reference>
<evidence type="ECO:0000256" key="8">
    <source>
        <dbReference type="PROSITE-ProRule" id="PRU00385"/>
    </source>
</evidence>
<dbReference type="SUPFAM" id="SSF46966">
    <property type="entry name" value="Spectrin repeat"/>
    <property type="match status" value="9"/>
</dbReference>
<keyword evidence="4" id="KW-0677">Repeat</keyword>
<feature type="topological domain" description="Cytoplasmic" evidence="8">
    <location>
        <begin position="1"/>
        <end position="2859"/>
    </location>
</feature>
<dbReference type="Gene3D" id="1.20.58.60">
    <property type="match status" value="8"/>
</dbReference>
<evidence type="ECO:0000256" key="6">
    <source>
        <dbReference type="ARBA" id="ARBA00023136"/>
    </source>
</evidence>
<comment type="subcellular location">
    <subcellularLocation>
        <location evidence="1">Nucleus membrane</location>
    </subcellularLocation>
</comment>
<dbReference type="STRING" id="136037.A0A067QJW7"/>
<keyword evidence="13" id="KW-1185">Reference proteome</keyword>
<proteinExistence type="inferred from homology"/>
<feature type="region of interest" description="Disordered" evidence="10">
    <location>
        <begin position="1"/>
        <end position="31"/>
    </location>
</feature>
<gene>
    <name evidence="12" type="ORF">L798_01014</name>
</gene>
<evidence type="ECO:0000313" key="12">
    <source>
        <dbReference type="EMBL" id="KDR09330.1"/>
    </source>
</evidence>
<dbReference type="InterPro" id="IPR018159">
    <property type="entry name" value="Spectrin/alpha-actinin"/>
</dbReference>
<dbReference type="Pfam" id="PF00435">
    <property type="entry name" value="Spectrin"/>
    <property type="match status" value="3"/>
</dbReference>
<dbReference type="GO" id="GO:0007097">
    <property type="term" value="P:nuclear migration"/>
    <property type="evidence" value="ECO:0007669"/>
    <property type="project" value="TreeGrafter"/>
</dbReference>
<protein>
    <submittedName>
        <fullName evidence="12">Nesprin-1</fullName>
    </submittedName>
</protein>
<evidence type="ECO:0000256" key="9">
    <source>
        <dbReference type="SAM" id="Coils"/>
    </source>
</evidence>
<evidence type="ECO:0000256" key="2">
    <source>
        <dbReference type="ARBA" id="ARBA00008619"/>
    </source>
</evidence>
<feature type="region of interest" description="Disordered" evidence="10">
    <location>
        <begin position="2819"/>
        <end position="2842"/>
    </location>
</feature>
<accession>A0A067QJW7</accession>
<dbReference type="Proteomes" id="UP000027135">
    <property type="component" value="Unassembled WGS sequence"/>
</dbReference>
<evidence type="ECO:0000256" key="7">
    <source>
        <dbReference type="ARBA" id="ARBA00023242"/>
    </source>
</evidence>
<feature type="region of interest" description="Disordered" evidence="10">
    <location>
        <begin position="129"/>
        <end position="157"/>
    </location>
</feature>
<evidence type="ECO:0000256" key="3">
    <source>
        <dbReference type="ARBA" id="ARBA00022692"/>
    </source>
</evidence>
<dbReference type="PROSITE" id="PS51049">
    <property type="entry name" value="KASH"/>
    <property type="match status" value="1"/>
</dbReference>
<dbReference type="InterPro" id="IPR052403">
    <property type="entry name" value="LINC-complex_assoc"/>
</dbReference>
<dbReference type="InterPro" id="IPR002017">
    <property type="entry name" value="Spectrin_repeat"/>
</dbReference>
<evidence type="ECO:0000313" key="13">
    <source>
        <dbReference type="Proteomes" id="UP000027135"/>
    </source>
</evidence>
<keyword evidence="3 8" id="KW-0812">Transmembrane</keyword>
<feature type="topological domain" description="Perinuclear space" evidence="8">
    <location>
        <begin position="2881"/>
        <end position="2910"/>
    </location>
</feature>
<dbReference type="GO" id="GO:0051015">
    <property type="term" value="F:actin filament binding"/>
    <property type="evidence" value="ECO:0007669"/>
    <property type="project" value="TreeGrafter"/>
</dbReference>
<feature type="compositionally biased region" description="Basic residues" evidence="10">
    <location>
        <begin position="94"/>
        <end position="107"/>
    </location>
</feature>
<name>A0A067QJW7_ZOONE</name>
<dbReference type="EMBL" id="KK853251">
    <property type="protein sequence ID" value="KDR09330.1"/>
    <property type="molecule type" value="Genomic_DNA"/>
</dbReference>
<dbReference type="SMART" id="SM01249">
    <property type="entry name" value="KASH"/>
    <property type="match status" value="1"/>
</dbReference>
<dbReference type="Pfam" id="PF10541">
    <property type="entry name" value="KASH"/>
    <property type="match status" value="1"/>
</dbReference>
<dbReference type="SMART" id="SM00150">
    <property type="entry name" value="SPEC"/>
    <property type="match status" value="10"/>
</dbReference>
<evidence type="ECO:0000256" key="1">
    <source>
        <dbReference type="ARBA" id="ARBA00004126"/>
    </source>
</evidence>
<organism evidence="12 13">
    <name type="scientific">Zootermopsis nevadensis</name>
    <name type="common">Dampwood termite</name>
    <dbReference type="NCBI Taxonomy" id="136037"/>
    <lineage>
        <taxon>Eukaryota</taxon>
        <taxon>Metazoa</taxon>
        <taxon>Ecdysozoa</taxon>
        <taxon>Arthropoda</taxon>
        <taxon>Hexapoda</taxon>
        <taxon>Insecta</taxon>
        <taxon>Pterygota</taxon>
        <taxon>Neoptera</taxon>
        <taxon>Polyneoptera</taxon>
        <taxon>Dictyoptera</taxon>
        <taxon>Blattodea</taxon>
        <taxon>Blattoidea</taxon>
        <taxon>Termitoidae</taxon>
        <taxon>Termopsidae</taxon>
        <taxon>Zootermopsis</taxon>
    </lineage>
</organism>
<dbReference type="CDD" id="cd00176">
    <property type="entry name" value="SPEC"/>
    <property type="match status" value="4"/>
</dbReference>
<dbReference type="eggNOG" id="KOG0516">
    <property type="taxonomic scope" value="Eukaryota"/>
</dbReference>
<dbReference type="OMA" id="YRWEADE"/>
<keyword evidence="9" id="KW-0175">Coiled coil</keyword>
<feature type="compositionally biased region" description="Basic and acidic residues" evidence="10">
    <location>
        <begin position="2824"/>
        <end position="2838"/>
    </location>
</feature>
<feature type="coiled-coil region" evidence="9">
    <location>
        <begin position="657"/>
        <end position="719"/>
    </location>
</feature>
<keyword evidence="7" id="KW-0539">Nucleus</keyword>
<dbReference type="InParanoid" id="A0A067QJW7"/>
<evidence type="ECO:0000259" key="11">
    <source>
        <dbReference type="PROSITE" id="PS51049"/>
    </source>
</evidence>
<dbReference type="InterPro" id="IPR012315">
    <property type="entry name" value="KASH"/>
</dbReference>
<dbReference type="PANTHER" id="PTHR47535">
    <property type="entry name" value="MUSCLE-SPECIFIC PROTEIN 300 KDA, ISOFORM G"/>
    <property type="match status" value="1"/>
</dbReference>
<keyword evidence="5" id="KW-1133">Transmembrane helix</keyword>